<feature type="binding site" evidence="8">
    <location>
        <position position="207"/>
    </location>
    <ligand>
        <name>Zn(2+)</name>
        <dbReference type="ChEBI" id="CHEBI:29105"/>
    </ligand>
</feature>
<evidence type="ECO:0000259" key="9">
    <source>
        <dbReference type="Pfam" id="PF01979"/>
    </source>
</evidence>
<feature type="binding site" evidence="8">
    <location>
        <position position="118"/>
    </location>
    <ligand>
        <name>Zn(2+)</name>
        <dbReference type="ChEBI" id="CHEBI:29105"/>
    </ligand>
</feature>
<comment type="similarity">
    <text evidence="1 5">Belongs to the metallo-dependent hydrolases superfamily. NagA family.</text>
</comment>
<reference evidence="10 11" key="1">
    <citation type="journal article" date="2014" name="Genome Biol. Evol.">
        <title>Acetic acid bacteria genomes reveal functional traits for adaptation to life in insect guts.</title>
        <authorList>
            <person name="Chouaia B."/>
            <person name="Gaiarsa S."/>
            <person name="Crotti E."/>
            <person name="Comandatore F."/>
            <person name="Degli Esposti M."/>
            <person name="Ricci I."/>
            <person name="Alma A."/>
            <person name="Favia G."/>
            <person name="Bandi C."/>
            <person name="Daffonchio D."/>
        </authorList>
    </citation>
    <scope>NUCLEOTIDE SEQUENCE [LARGE SCALE GENOMIC DNA]</scope>
    <source>
        <strain evidence="10 11">SF2.1</strain>
    </source>
</reference>
<evidence type="ECO:0000256" key="3">
    <source>
        <dbReference type="ARBA" id="ARBA00022801"/>
    </source>
</evidence>
<dbReference type="EMBL" id="CBLX010000027">
    <property type="protein sequence ID" value="CDG41224.1"/>
    <property type="molecule type" value="Genomic_DNA"/>
</dbReference>
<dbReference type="Gene3D" id="3.20.20.140">
    <property type="entry name" value="Metal-dependent hydrolases"/>
    <property type="match status" value="1"/>
</dbReference>
<dbReference type="SUPFAM" id="SSF51556">
    <property type="entry name" value="Metallo-dependent hydrolases"/>
    <property type="match status" value="1"/>
</dbReference>
<evidence type="ECO:0000256" key="2">
    <source>
        <dbReference type="ARBA" id="ARBA00022723"/>
    </source>
</evidence>
<accession>A0A060QJA0</accession>
<feature type="domain" description="Amidohydrolase-related" evidence="9">
    <location>
        <begin position="39"/>
        <end position="362"/>
    </location>
</feature>
<dbReference type="InterPro" id="IPR011059">
    <property type="entry name" value="Metal-dep_hydrolase_composite"/>
</dbReference>
<protein>
    <submittedName>
        <fullName evidence="10">N-acetylglucosamine-6-phosphate deacetylase</fullName>
        <ecNumber evidence="10">3.5.1.25</ecNumber>
    </submittedName>
</protein>
<dbReference type="Pfam" id="PF01979">
    <property type="entry name" value="Amidohydro_1"/>
    <property type="match status" value="1"/>
</dbReference>
<dbReference type="InterPro" id="IPR032466">
    <property type="entry name" value="Metal_Hydrolase"/>
</dbReference>
<dbReference type="GO" id="GO:0006046">
    <property type="term" value="P:N-acetylglucosamine catabolic process"/>
    <property type="evidence" value="ECO:0007669"/>
    <property type="project" value="TreeGrafter"/>
</dbReference>
<gene>
    <name evidence="10" type="ORF">ASAP_3179</name>
</gene>
<feature type="binding site" evidence="7">
    <location>
        <position position="218"/>
    </location>
    <ligand>
        <name>substrate</name>
    </ligand>
</feature>
<dbReference type="EC" id="3.5.1.25" evidence="10"/>
<dbReference type="GO" id="GO:0008448">
    <property type="term" value="F:N-acetylglucosamine-6-phosphate deacetylase activity"/>
    <property type="evidence" value="ECO:0007669"/>
    <property type="project" value="UniProtKB-EC"/>
</dbReference>
<dbReference type="AlphaFoldDB" id="A0A060QJA0"/>
<keyword evidence="2 8" id="KW-0479">Metal-binding</keyword>
<dbReference type="Gene3D" id="2.30.40.10">
    <property type="entry name" value="Urease, subunit C, domain 1"/>
    <property type="match status" value="1"/>
</dbReference>
<feature type="binding site" evidence="7">
    <location>
        <begin position="297"/>
        <end position="299"/>
    </location>
    <ligand>
        <name>substrate</name>
    </ligand>
</feature>
<dbReference type="PANTHER" id="PTHR11113">
    <property type="entry name" value="N-ACETYLGLUCOSAMINE-6-PHOSPHATE DEACETYLASE"/>
    <property type="match status" value="1"/>
</dbReference>
<dbReference type="PANTHER" id="PTHR11113:SF14">
    <property type="entry name" value="N-ACETYLGLUCOSAMINE-6-PHOSPHATE DEACETYLASE"/>
    <property type="match status" value="1"/>
</dbReference>
<dbReference type="PIRSF" id="PIRSF038994">
    <property type="entry name" value="NagA"/>
    <property type="match status" value="1"/>
</dbReference>
<dbReference type="GO" id="GO:0046872">
    <property type="term" value="F:metal ion binding"/>
    <property type="evidence" value="ECO:0007669"/>
    <property type="project" value="UniProtKB-KW"/>
</dbReference>
<evidence type="ECO:0000256" key="4">
    <source>
        <dbReference type="ARBA" id="ARBA00023277"/>
    </source>
</evidence>
<feature type="binding site" evidence="7">
    <location>
        <position position="129"/>
    </location>
    <ligand>
        <name>substrate</name>
    </ligand>
</feature>
<dbReference type="InterPro" id="IPR006680">
    <property type="entry name" value="Amidohydro-rel"/>
</dbReference>
<reference evidence="10 11" key="2">
    <citation type="journal article" date="2014" name="PLoS ONE">
        <title>Evolution of mitochondria reconstructed from the energy metabolism of living bacteria.</title>
        <authorList>
            <person name="Degli Esposti M."/>
            <person name="Chouaia B."/>
            <person name="Comandatore F."/>
            <person name="Crotti E."/>
            <person name="Sassera D."/>
            <person name="Lievens P.M."/>
            <person name="Daffonchio D."/>
            <person name="Bandi C."/>
        </authorList>
    </citation>
    <scope>NUCLEOTIDE SEQUENCE [LARGE SCALE GENOMIC DNA]</scope>
    <source>
        <strain evidence="10 11">SF2.1</strain>
    </source>
</reference>
<evidence type="ECO:0000313" key="10">
    <source>
        <dbReference type="EMBL" id="CDG41224.1"/>
    </source>
</evidence>
<sequence>MLTQLTGQIVLPDRIMPGTISFDDVIRSIEPATGATDRYILPGFIDGHVHGGGGADTMDGPEAIRTLARFHMQHGTTTILPTTITRPWDDVMRALHDVAGIMENPGSDEPRIHGVHLEGPFVSPHKLGAQPPFTIAPTSDKLDDVLAARCVRVVTLAPEIEHADEAIDRLAAAGIRVSLGHTTADYETSVTALCRICTAGGVGGGTHLFNAMSPVEGRHPGPVTALMCHDASYAEMIFDTHHVHPANFRLASRVMRDRLVFVTDAMRGAGQPDGPSSLGGQDVVIKDGVVRLPNGSLAGSVLTLDQALRNAVAHGASLPEASALVSSNPARYLGLHDRGTLDCEKLSDMVVMDAALTMREIWVGGRKTYEA</sequence>
<feature type="binding site" evidence="8">
    <location>
        <position position="181"/>
    </location>
    <ligand>
        <name>Zn(2+)</name>
        <dbReference type="ChEBI" id="CHEBI:29105"/>
    </ligand>
</feature>
<dbReference type="eggNOG" id="COG1820">
    <property type="taxonomic scope" value="Bacteria"/>
</dbReference>
<keyword evidence="3 5" id="KW-0378">Hydrolase</keyword>
<dbReference type="InterPro" id="IPR003764">
    <property type="entry name" value="GlcNAc_6-P_deAcase"/>
</dbReference>
<proteinExistence type="inferred from homology"/>
<evidence type="ECO:0000256" key="1">
    <source>
        <dbReference type="ARBA" id="ARBA00010716"/>
    </source>
</evidence>
<evidence type="ECO:0000313" key="11">
    <source>
        <dbReference type="Proteomes" id="UP000027583"/>
    </source>
</evidence>
<organism evidence="10 11">
    <name type="scientific">Asaia bogorensis</name>
    <dbReference type="NCBI Taxonomy" id="91915"/>
    <lineage>
        <taxon>Bacteria</taxon>
        <taxon>Pseudomonadati</taxon>
        <taxon>Pseudomonadota</taxon>
        <taxon>Alphaproteobacteria</taxon>
        <taxon>Acetobacterales</taxon>
        <taxon>Acetobacteraceae</taxon>
        <taxon>Asaia</taxon>
    </lineage>
</organism>
<evidence type="ECO:0000256" key="5">
    <source>
        <dbReference type="PIRNR" id="PIRNR038994"/>
    </source>
</evidence>
<comment type="caution">
    <text evidence="10">The sequence shown here is derived from an EMBL/GenBank/DDBJ whole genome shotgun (WGS) entry which is preliminary data.</text>
</comment>
<name>A0A060QJA0_9PROT</name>
<evidence type="ECO:0000256" key="7">
    <source>
        <dbReference type="PIRSR" id="PIRSR038994-2"/>
    </source>
</evidence>
<keyword evidence="4 5" id="KW-0119">Carbohydrate metabolism</keyword>
<feature type="binding site" evidence="7">
    <location>
        <position position="242"/>
    </location>
    <ligand>
        <name>substrate</name>
    </ligand>
</feature>
<dbReference type="NCBIfam" id="TIGR00221">
    <property type="entry name" value="nagA"/>
    <property type="match status" value="1"/>
</dbReference>
<feature type="active site" description="Proton donor/acceptor" evidence="6">
    <location>
        <position position="264"/>
    </location>
</feature>
<dbReference type="Proteomes" id="UP000027583">
    <property type="component" value="Unassembled WGS sequence"/>
</dbReference>
<evidence type="ECO:0000256" key="8">
    <source>
        <dbReference type="PIRSR" id="PIRSR038994-3"/>
    </source>
</evidence>
<feature type="binding site" evidence="7">
    <location>
        <begin position="210"/>
        <end position="211"/>
    </location>
    <ligand>
        <name>substrate</name>
    </ligand>
</feature>
<comment type="cofactor">
    <cofactor evidence="8">
        <name>a divalent metal cation</name>
        <dbReference type="ChEBI" id="CHEBI:60240"/>
    </cofactor>
    <text evidence="8">Binds 1 divalent metal cation per subunit.</text>
</comment>
<evidence type="ECO:0000256" key="6">
    <source>
        <dbReference type="PIRSR" id="PIRSR038994-1"/>
    </source>
</evidence>